<protein>
    <submittedName>
        <fullName evidence="1">Unannotated protein</fullName>
    </submittedName>
</protein>
<proteinExistence type="predicted"/>
<accession>A0A6J7GXL4</accession>
<name>A0A6J7GXL4_9ZZZZ</name>
<dbReference type="AlphaFoldDB" id="A0A6J7GXL4"/>
<dbReference type="EMBL" id="CAFBMK010000048">
    <property type="protein sequence ID" value="CAB4909285.1"/>
    <property type="molecule type" value="Genomic_DNA"/>
</dbReference>
<sequence>MTLRELHERIAASSPAHWRVLPVGPGWPGEQLAGGPATAEDADGPDDPALGRLGHPHRAVLRSDVDLVLTWGLRESGRDYFEPWLGNLGRMTEVRADRIVLDVLWGGSLVDRLLGLGFEGFLLPFPRSRQPRVKGLPDRFFARDEAEPWRLVHELTFPEGPTFERVVHRSGLRVE</sequence>
<organism evidence="1">
    <name type="scientific">freshwater metagenome</name>
    <dbReference type="NCBI Taxonomy" id="449393"/>
    <lineage>
        <taxon>unclassified sequences</taxon>
        <taxon>metagenomes</taxon>
        <taxon>ecological metagenomes</taxon>
    </lineage>
</organism>
<gene>
    <name evidence="1" type="ORF">UFOPK3564_01114</name>
</gene>
<reference evidence="1" key="1">
    <citation type="submission" date="2020-05" db="EMBL/GenBank/DDBJ databases">
        <authorList>
            <person name="Chiriac C."/>
            <person name="Salcher M."/>
            <person name="Ghai R."/>
            <person name="Kavagutti S V."/>
        </authorList>
    </citation>
    <scope>NUCLEOTIDE SEQUENCE</scope>
</reference>
<evidence type="ECO:0000313" key="1">
    <source>
        <dbReference type="EMBL" id="CAB4909285.1"/>
    </source>
</evidence>